<evidence type="ECO:0000259" key="2">
    <source>
        <dbReference type="PROSITE" id="PS50280"/>
    </source>
</evidence>
<reference evidence="3" key="1">
    <citation type="submission" date="2021-02" db="EMBL/GenBank/DDBJ databases">
        <authorList>
            <person name="Dougan E. K."/>
            <person name="Rhodes N."/>
            <person name="Thang M."/>
            <person name="Chan C."/>
        </authorList>
    </citation>
    <scope>NUCLEOTIDE SEQUENCE</scope>
</reference>
<accession>A0A813I5N3</accession>
<dbReference type="InterPro" id="IPR046341">
    <property type="entry name" value="SET_dom_sf"/>
</dbReference>
<comment type="caution">
    <text evidence="3">The sequence shown here is derived from an EMBL/GenBank/DDBJ whole genome shotgun (WGS) entry which is preliminary data.</text>
</comment>
<dbReference type="InterPro" id="IPR053185">
    <property type="entry name" value="SET_domain_protein"/>
</dbReference>
<gene>
    <name evidence="3" type="ORF">PGLA2088_LOCUS4705</name>
</gene>
<evidence type="ECO:0000313" key="4">
    <source>
        <dbReference type="Proteomes" id="UP000626109"/>
    </source>
</evidence>
<dbReference type="SUPFAM" id="SSF82199">
    <property type="entry name" value="SET domain"/>
    <property type="match status" value="1"/>
</dbReference>
<dbReference type="Proteomes" id="UP000626109">
    <property type="component" value="Unassembled WGS sequence"/>
</dbReference>
<evidence type="ECO:0000256" key="1">
    <source>
        <dbReference type="SAM" id="MobiDB-lite"/>
    </source>
</evidence>
<sequence>MFFKGRSFEVLFGSLEDVLGSESAFQQWEESLRGTIDSGCDEETRSKFWDLADTCAGENPRTAIGIARTNTISVGPSEAGLFLDVSRFNHSCNPNVHHAFQESEGLQVLRASCDIAAGDELCISYLSLLELCGPTEERMMRLSDRFGFDCDCQVCGNAAKSKVRGEESNRRRERLSQLCDAFAQPAEAETVTSDEEEKDHTSATDEPPAPLLLRLRARVPYDEEDEKSQAETEELEVVDMRDGLREASALLDQELSGSPAARALVFFGAFRRALSARRVSAARSLATAAWRSATAAEGPNSWRAQRLEAYAQDPLVFWQDRAGPAVEEEEDVT</sequence>
<feature type="region of interest" description="Disordered" evidence="1">
    <location>
        <begin position="185"/>
        <end position="209"/>
    </location>
</feature>
<protein>
    <recommendedName>
        <fullName evidence="2">SET domain-containing protein</fullName>
    </recommendedName>
</protein>
<feature type="domain" description="SET" evidence="2">
    <location>
        <begin position="16"/>
        <end position="126"/>
    </location>
</feature>
<proteinExistence type="predicted"/>
<organism evidence="3 4">
    <name type="scientific">Polarella glacialis</name>
    <name type="common">Dinoflagellate</name>
    <dbReference type="NCBI Taxonomy" id="89957"/>
    <lineage>
        <taxon>Eukaryota</taxon>
        <taxon>Sar</taxon>
        <taxon>Alveolata</taxon>
        <taxon>Dinophyceae</taxon>
        <taxon>Suessiales</taxon>
        <taxon>Suessiaceae</taxon>
        <taxon>Polarella</taxon>
    </lineage>
</organism>
<dbReference type="PANTHER" id="PTHR47332:SF4">
    <property type="entry name" value="SET DOMAIN-CONTAINING PROTEIN 5"/>
    <property type="match status" value="1"/>
</dbReference>
<dbReference type="EMBL" id="CAJNNW010004327">
    <property type="protein sequence ID" value="CAE8646324.1"/>
    <property type="molecule type" value="Genomic_DNA"/>
</dbReference>
<dbReference type="PANTHER" id="PTHR47332">
    <property type="entry name" value="SET DOMAIN-CONTAINING PROTEIN 5"/>
    <property type="match status" value="1"/>
</dbReference>
<dbReference type="PROSITE" id="PS50280">
    <property type="entry name" value="SET"/>
    <property type="match status" value="1"/>
</dbReference>
<dbReference type="AlphaFoldDB" id="A0A813I5N3"/>
<dbReference type="InterPro" id="IPR001214">
    <property type="entry name" value="SET_dom"/>
</dbReference>
<dbReference type="Pfam" id="PF00856">
    <property type="entry name" value="SET"/>
    <property type="match status" value="1"/>
</dbReference>
<dbReference type="CDD" id="cd20071">
    <property type="entry name" value="SET_SMYD"/>
    <property type="match status" value="1"/>
</dbReference>
<name>A0A813I5N3_POLGL</name>
<evidence type="ECO:0000313" key="3">
    <source>
        <dbReference type="EMBL" id="CAE8646324.1"/>
    </source>
</evidence>
<dbReference type="Gene3D" id="2.170.270.10">
    <property type="entry name" value="SET domain"/>
    <property type="match status" value="1"/>
</dbReference>